<dbReference type="OrthoDB" id="1489696at2"/>
<evidence type="ECO:0000256" key="4">
    <source>
        <dbReference type="RuleBase" id="RU000481"/>
    </source>
</evidence>
<accession>A0A4Z0Q9D6</accession>
<keyword evidence="3 4" id="KW-0808">Transferase</keyword>
<dbReference type="CDD" id="cd00609">
    <property type="entry name" value="AAT_like"/>
    <property type="match status" value="1"/>
</dbReference>
<dbReference type="Gene3D" id="3.40.640.10">
    <property type="entry name" value="Type I PLP-dependent aspartate aminotransferase-like (Major domain)"/>
    <property type="match status" value="1"/>
</dbReference>
<comment type="similarity">
    <text evidence="4">Belongs to the class-I pyridoxal-phosphate-dependent aminotransferase family.</text>
</comment>
<evidence type="ECO:0000259" key="5">
    <source>
        <dbReference type="Pfam" id="PF00155"/>
    </source>
</evidence>
<dbReference type="GO" id="GO:0008483">
    <property type="term" value="F:transaminase activity"/>
    <property type="evidence" value="ECO:0007669"/>
    <property type="project" value="UniProtKB-KW"/>
</dbReference>
<gene>
    <name evidence="6" type="ORF">E5K02_18140</name>
</gene>
<sequence>MQVSVASRLQHTSEYYFSQKLREIDAMNKAGAQVINLGIGSPDLPPPPRVVAALTQAAEQPHTHAYQNYKGVPALRQAMAGWYERSYGVALNPETEVLPLLGSKEGIIHISMTFLEAGDEVLIPNPGYPAYRAAAHLSGATPVDYDLTAENNWLPGLDQLARRDLSRVKLMWVNYPHMPTGTPPDAAFFARLVAFAAEHHILLVHDNPYSFILNQEPAQSLLAVPGAREVVLELNSLSKSHNMAGWRVGMLVGRADLLQEVLRFKSNLDSGMFLPVQLAAVEALGLDETWYQELNAHYAARRELVFELLDTIGCTFARNQVGLFVWAAIPAGYPDGYALSDKLLQAARVFITPGGIFGSNGRCFIRVSLCQTTQVLQAALGRIREALQQPSFTTAAV</sequence>
<reference evidence="6 7" key="1">
    <citation type="submission" date="2019-04" db="EMBL/GenBank/DDBJ databases">
        <authorList>
            <person name="Feng G."/>
            <person name="Zhang J."/>
            <person name="Zhu H."/>
        </authorList>
    </citation>
    <scope>NUCLEOTIDE SEQUENCE [LARGE SCALE GENOMIC DNA]</scope>
    <source>
        <strain evidence="6 7">9PBR-1</strain>
    </source>
</reference>
<organism evidence="6 7">
    <name type="scientific">Hymenobacter metallicola</name>
    <dbReference type="NCBI Taxonomy" id="2563114"/>
    <lineage>
        <taxon>Bacteria</taxon>
        <taxon>Pseudomonadati</taxon>
        <taxon>Bacteroidota</taxon>
        <taxon>Cytophagia</taxon>
        <taxon>Cytophagales</taxon>
        <taxon>Hymenobacteraceae</taxon>
        <taxon>Hymenobacter</taxon>
    </lineage>
</organism>
<dbReference type="InterPro" id="IPR015422">
    <property type="entry name" value="PyrdxlP-dep_Trfase_small"/>
</dbReference>
<dbReference type="PANTHER" id="PTHR42832:SF3">
    <property type="entry name" value="L-GLUTAMINE--4-(METHYLSULFANYL)-2-OXOBUTANOATE AMINOTRANSFERASE"/>
    <property type="match status" value="1"/>
</dbReference>
<keyword evidence="7" id="KW-1185">Reference proteome</keyword>
<keyword evidence="2 4" id="KW-0032">Aminotransferase</keyword>
<dbReference type="EC" id="2.6.1.-" evidence="4"/>
<dbReference type="RefSeq" id="WP_135396601.1">
    <property type="nucleotide sequence ID" value="NZ_SRMB01000003.1"/>
</dbReference>
<proteinExistence type="inferred from homology"/>
<dbReference type="Gene3D" id="3.90.1150.10">
    <property type="entry name" value="Aspartate Aminotransferase, domain 1"/>
    <property type="match status" value="1"/>
</dbReference>
<dbReference type="Proteomes" id="UP000298471">
    <property type="component" value="Unassembled WGS sequence"/>
</dbReference>
<evidence type="ECO:0000256" key="2">
    <source>
        <dbReference type="ARBA" id="ARBA00022576"/>
    </source>
</evidence>
<dbReference type="PROSITE" id="PS00105">
    <property type="entry name" value="AA_TRANSFER_CLASS_1"/>
    <property type="match status" value="1"/>
</dbReference>
<dbReference type="InterPro" id="IPR050881">
    <property type="entry name" value="LL-DAP_aminotransferase"/>
</dbReference>
<protein>
    <recommendedName>
        <fullName evidence="4">Aminotransferase</fullName>
        <ecNumber evidence="4">2.6.1.-</ecNumber>
    </recommendedName>
</protein>
<dbReference type="InterPro" id="IPR004839">
    <property type="entry name" value="Aminotransferase_I/II_large"/>
</dbReference>
<evidence type="ECO:0000313" key="7">
    <source>
        <dbReference type="Proteomes" id="UP000298471"/>
    </source>
</evidence>
<dbReference type="SUPFAM" id="SSF53383">
    <property type="entry name" value="PLP-dependent transferases"/>
    <property type="match status" value="1"/>
</dbReference>
<evidence type="ECO:0000313" key="6">
    <source>
        <dbReference type="EMBL" id="TGE26697.1"/>
    </source>
</evidence>
<dbReference type="AlphaFoldDB" id="A0A4Z0Q9D6"/>
<evidence type="ECO:0000256" key="3">
    <source>
        <dbReference type="ARBA" id="ARBA00022679"/>
    </source>
</evidence>
<feature type="domain" description="Aminotransferase class I/classII large" evidence="5">
    <location>
        <begin position="33"/>
        <end position="383"/>
    </location>
</feature>
<name>A0A4Z0Q9D6_9BACT</name>
<dbReference type="InterPro" id="IPR015421">
    <property type="entry name" value="PyrdxlP-dep_Trfase_major"/>
</dbReference>
<dbReference type="PANTHER" id="PTHR42832">
    <property type="entry name" value="AMINO ACID AMINOTRANSFERASE"/>
    <property type="match status" value="1"/>
</dbReference>
<dbReference type="InterPro" id="IPR015424">
    <property type="entry name" value="PyrdxlP-dep_Trfase"/>
</dbReference>
<dbReference type="InterPro" id="IPR004838">
    <property type="entry name" value="NHTrfase_class1_PyrdxlP-BS"/>
</dbReference>
<dbReference type="GO" id="GO:0030170">
    <property type="term" value="F:pyridoxal phosphate binding"/>
    <property type="evidence" value="ECO:0007669"/>
    <property type="project" value="InterPro"/>
</dbReference>
<evidence type="ECO:0000256" key="1">
    <source>
        <dbReference type="ARBA" id="ARBA00001933"/>
    </source>
</evidence>
<comment type="caution">
    <text evidence="6">The sequence shown here is derived from an EMBL/GenBank/DDBJ whole genome shotgun (WGS) entry which is preliminary data.</text>
</comment>
<dbReference type="Pfam" id="PF00155">
    <property type="entry name" value="Aminotran_1_2"/>
    <property type="match status" value="1"/>
</dbReference>
<dbReference type="EMBL" id="SRMB01000003">
    <property type="protein sequence ID" value="TGE26697.1"/>
    <property type="molecule type" value="Genomic_DNA"/>
</dbReference>
<comment type="cofactor">
    <cofactor evidence="1 4">
        <name>pyridoxal 5'-phosphate</name>
        <dbReference type="ChEBI" id="CHEBI:597326"/>
    </cofactor>
</comment>